<gene>
    <name evidence="2" type="ORF">B0H16DRAFT_1683356</name>
</gene>
<proteinExistence type="predicted"/>
<name>A0AAD7NXK5_9AGAR</name>
<organism evidence="2 3">
    <name type="scientific">Mycena metata</name>
    <dbReference type="NCBI Taxonomy" id="1033252"/>
    <lineage>
        <taxon>Eukaryota</taxon>
        <taxon>Fungi</taxon>
        <taxon>Dikarya</taxon>
        <taxon>Basidiomycota</taxon>
        <taxon>Agaricomycotina</taxon>
        <taxon>Agaricomycetes</taxon>
        <taxon>Agaricomycetidae</taxon>
        <taxon>Agaricales</taxon>
        <taxon>Marasmiineae</taxon>
        <taxon>Mycenaceae</taxon>
        <taxon>Mycena</taxon>
    </lineage>
</organism>
<dbReference type="Proteomes" id="UP001215598">
    <property type="component" value="Unassembled WGS sequence"/>
</dbReference>
<dbReference type="AlphaFoldDB" id="A0AAD7NXK5"/>
<keyword evidence="3" id="KW-1185">Reference proteome</keyword>
<comment type="caution">
    <text evidence="2">The sequence shown here is derived from an EMBL/GenBank/DDBJ whole genome shotgun (WGS) entry which is preliminary data.</text>
</comment>
<dbReference type="EMBL" id="JARKIB010000006">
    <property type="protein sequence ID" value="KAJ7779149.1"/>
    <property type="molecule type" value="Genomic_DNA"/>
</dbReference>
<evidence type="ECO:0000313" key="3">
    <source>
        <dbReference type="Proteomes" id="UP001215598"/>
    </source>
</evidence>
<reference evidence="2" key="1">
    <citation type="submission" date="2023-03" db="EMBL/GenBank/DDBJ databases">
        <title>Massive genome expansion in bonnet fungi (Mycena s.s.) driven by repeated elements and novel gene families across ecological guilds.</title>
        <authorList>
            <consortium name="Lawrence Berkeley National Laboratory"/>
            <person name="Harder C.B."/>
            <person name="Miyauchi S."/>
            <person name="Viragh M."/>
            <person name="Kuo A."/>
            <person name="Thoen E."/>
            <person name="Andreopoulos B."/>
            <person name="Lu D."/>
            <person name="Skrede I."/>
            <person name="Drula E."/>
            <person name="Henrissat B."/>
            <person name="Morin E."/>
            <person name="Kohler A."/>
            <person name="Barry K."/>
            <person name="LaButti K."/>
            <person name="Morin E."/>
            <person name="Salamov A."/>
            <person name="Lipzen A."/>
            <person name="Mereny Z."/>
            <person name="Hegedus B."/>
            <person name="Baldrian P."/>
            <person name="Stursova M."/>
            <person name="Weitz H."/>
            <person name="Taylor A."/>
            <person name="Grigoriev I.V."/>
            <person name="Nagy L.G."/>
            <person name="Martin F."/>
            <person name="Kauserud H."/>
        </authorList>
    </citation>
    <scope>NUCLEOTIDE SEQUENCE</scope>
    <source>
        <strain evidence="2">CBHHK182m</strain>
    </source>
</reference>
<evidence type="ECO:0000256" key="1">
    <source>
        <dbReference type="SAM" id="MobiDB-lite"/>
    </source>
</evidence>
<accession>A0AAD7NXK5</accession>
<sequence>MCQEFQPNPWWPPIQPPSMEAKYKSIQRPIPLSTIHLHPDGPDAPIKLPLNVRKLKDRNADLPIEESIHSVAWATWLESRVRTAIGEAHSVSHYERRRAKLSRLCRYFSMHATAPVEQYNFSSKSNLGETPGVYWETEGDAEMAYRRVGIYAGAGDQVFRFGGPSVVLEKDPASGRWGEVVRARAQMFSQEQPRRDARGPGKLNIQNSTVKNRDPRTGVVAIVIRPFNRRSKPPSFNQRPKRKQAVVILGFHGQSTKLMVTTSILVYAHANKPLARRVLTCFLGSPARKSLQNQFRPLWAPITVNMALSAPPKHSFEEVDSK</sequence>
<protein>
    <submittedName>
        <fullName evidence="2">Uncharacterized protein</fullName>
    </submittedName>
</protein>
<evidence type="ECO:0000313" key="2">
    <source>
        <dbReference type="EMBL" id="KAJ7779149.1"/>
    </source>
</evidence>
<feature type="region of interest" description="Disordered" evidence="1">
    <location>
        <begin position="188"/>
        <end position="210"/>
    </location>
</feature>